<name>A0A1V9XPT8_9ACAR</name>
<organism evidence="2 3">
    <name type="scientific">Tropilaelaps mercedesae</name>
    <dbReference type="NCBI Taxonomy" id="418985"/>
    <lineage>
        <taxon>Eukaryota</taxon>
        <taxon>Metazoa</taxon>
        <taxon>Ecdysozoa</taxon>
        <taxon>Arthropoda</taxon>
        <taxon>Chelicerata</taxon>
        <taxon>Arachnida</taxon>
        <taxon>Acari</taxon>
        <taxon>Parasitiformes</taxon>
        <taxon>Mesostigmata</taxon>
        <taxon>Gamasina</taxon>
        <taxon>Dermanyssoidea</taxon>
        <taxon>Laelapidae</taxon>
        <taxon>Tropilaelaps</taxon>
    </lineage>
</organism>
<sequence length="64" mass="7104">MGGYLGMWLGFSLFSILSGLEAKFQQFLVRQTDLLKGVTAWSKSRARRSSSVLIVQLSNFFSAA</sequence>
<proteinExistence type="predicted"/>
<dbReference type="Proteomes" id="UP000192247">
    <property type="component" value="Unassembled WGS sequence"/>
</dbReference>
<gene>
    <name evidence="2" type="ORF">BIW11_03251</name>
</gene>
<dbReference type="InParanoid" id="A0A1V9XPT8"/>
<keyword evidence="3" id="KW-1185">Reference proteome</keyword>
<comment type="caution">
    <text evidence="2">The sequence shown here is derived from an EMBL/GenBank/DDBJ whole genome shotgun (WGS) entry which is preliminary data.</text>
</comment>
<dbReference type="AlphaFoldDB" id="A0A1V9XPT8"/>
<evidence type="ECO:0000256" key="1">
    <source>
        <dbReference type="SAM" id="SignalP"/>
    </source>
</evidence>
<accession>A0A1V9XPT8</accession>
<evidence type="ECO:0000313" key="2">
    <source>
        <dbReference type="EMBL" id="OQR75514.1"/>
    </source>
</evidence>
<feature type="chain" id="PRO_5012370688" evidence="1">
    <location>
        <begin position="23"/>
        <end position="64"/>
    </location>
</feature>
<feature type="signal peptide" evidence="1">
    <location>
        <begin position="1"/>
        <end position="22"/>
    </location>
</feature>
<protein>
    <submittedName>
        <fullName evidence="2">Uncharacterized protein</fullName>
    </submittedName>
</protein>
<reference evidence="2 3" key="1">
    <citation type="journal article" date="2017" name="Gigascience">
        <title>Draft genome of the honey bee ectoparasitic mite, Tropilaelaps mercedesae, is shaped by the parasitic life history.</title>
        <authorList>
            <person name="Dong X."/>
            <person name="Armstrong S.D."/>
            <person name="Xia D."/>
            <person name="Makepeace B.L."/>
            <person name="Darby A.C."/>
            <person name="Kadowaki T."/>
        </authorList>
    </citation>
    <scope>NUCLEOTIDE SEQUENCE [LARGE SCALE GENOMIC DNA]</scope>
    <source>
        <strain evidence="2">Wuxi-XJTLU</strain>
    </source>
</reference>
<keyword evidence="1" id="KW-0732">Signal</keyword>
<evidence type="ECO:0000313" key="3">
    <source>
        <dbReference type="Proteomes" id="UP000192247"/>
    </source>
</evidence>
<dbReference type="EMBL" id="MNPL01006285">
    <property type="protein sequence ID" value="OQR75514.1"/>
    <property type="molecule type" value="Genomic_DNA"/>
</dbReference>